<evidence type="ECO:0000256" key="8">
    <source>
        <dbReference type="SAM" id="Phobius"/>
    </source>
</evidence>
<evidence type="ECO:0000256" key="2">
    <source>
        <dbReference type="ARBA" id="ARBA00009902"/>
    </source>
</evidence>
<evidence type="ECO:0000313" key="13">
    <source>
        <dbReference type="Proteomes" id="UP000092600"/>
    </source>
</evidence>
<dbReference type="GO" id="GO:0005773">
    <property type="term" value="C:vacuole"/>
    <property type="evidence" value="ECO:0007669"/>
    <property type="project" value="UniProtKB-SubCell"/>
</dbReference>
<dbReference type="Proteomes" id="UP000092600">
    <property type="component" value="Unassembled WGS sequence"/>
</dbReference>
<gene>
    <name evidence="12" type="ORF">ACMD2_10347</name>
</gene>
<evidence type="ECO:0000256" key="6">
    <source>
        <dbReference type="ARBA" id="ARBA00023295"/>
    </source>
</evidence>
<dbReference type="CDD" id="cd18624">
    <property type="entry name" value="GH32_Fruct1-like"/>
    <property type="match status" value="1"/>
</dbReference>
<dbReference type="InterPro" id="IPR013320">
    <property type="entry name" value="ConA-like_dom_sf"/>
</dbReference>
<accession>A0A199UZG8</accession>
<dbReference type="AlphaFoldDB" id="A0A199UZG8"/>
<reference evidence="12 13" key="1">
    <citation type="journal article" date="2016" name="DNA Res.">
        <title>The draft genome of MD-2 pineapple using hybrid error correction of long reads.</title>
        <authorList>
            <person name="Redwan R.M."/>
            <person name="Saidin A."/>
            <person name="Kumar S.V."/>
        </authorList>
    </citation>
    <scope>NUCLEOTIDE SEQUENCE [LARGE SCALE GENOMIC DNA]</scope>
    <source>
        <strain evidence="13">cv. MD2</strain>
        <tissue evidence="12">Leaf</tissue>
    </source>
</reference>
<evidence type="ECO:0000313" key="12">
    <source>
        <dbReference type="EMBL" id="OAY70026.1"/>
    </source>
</evidence>
<keyword evidence="8" id="KW-1133">Transmembrane helix</keyword>
<evidence type="ECO:0000256" key="4">
    <source>
        <dbReference type="ARBA" id="ARBA00022801"/>
    </source>
</evidence>
<feature type="domain" description="Glycosyl hydrolase family 32 N-terminal" evidence="9">
    <location>
        <begin position="111"/>
        <end position="429"/>
    </location>
</feature>
<dbReference type="InterPro" id="IPR013189">
    <property type="entry name" value="Glyco_hydro_32_C"/>
</dbReference>
<dbReference type="InterPro" id="IPR021792">
    <property type="entry name" value="Beta-fructofuranosidase_N"/>
</dbReference>
<dbReference type="InterPro" id="IPR001362">
    <property type="entry name" value="Glyco_hydro_32"/>
</dbReference>
<dbReference type="InterPro" id="IPR013148">
    <property type="entry name" value="Glyco_hydro_32_N"/>
</dbReference>
<dbReference type="InterPro" id="IPR023296">
    <property type="entry name" value="Glyco_hydro_beta-prop_sf"/>
</dbReference>
<evidence type="ECO:0000256" key="5">
    <source>
        <dbReference type="ARBA" id="ARBA00023180"/>
    </source>
</evidence>
<sequence>MNGPDDLVRCTYAPLPLPPPQRRRSSARPLTLLPLAISSAALLLLLAALSPWTGTTAHVGPPVRGSWAAAAVSRGPAQGVSEKSTGPILGSSGTQFPWTNRMLLWQRTAYHFQPQKNWMNGPLHYKGWYHLFYQYNPDSAVWGNITWGHAVSRDLIRWEYLDLAMVPDHWYDINGVWTGSATILPDGRIIMLYTGSTNDTVQVQNLAEPADPDDALLRNWVKSDSNPVLLPPPGVGLKDFRDPSTAWFVESDSAWHVTIGSKNREHDGFAMVYKTQDFVNYELSPRPLHVVNRTGMWECVDFYPVSTGSGEGLDTSTEPGPGVKHVLKASLDDDKHDYYAIGTYESEGDTWTPDDEGSDVGIGLRYDYGKYYASKTFYDPVKKRRVLWGWSGETDSEETDLLKGWASVQTIPRTVLYDAKTGMNLLQWPVDEVNSLRCGSTNFSSISISPGSVIPLHVNKASQLDILVEFEIDPSALTSTVEADVEYNCSTSGGAAGQGALGPFGLLVLADKNLTEQTAVYFYVARKVDGGLRTFFCQDELRQLRLLYPFSLFNNKNISRAIFIMNKLSSFIEYDQIQKIISDKSSLANDIVKRVYGSSVPMLDGESLSVRILVDHSIVESFAQEGRTCITSRLYPTKAIWDAAKVFLFNNATNARVTAKSITIWEMNSAFIHPYSNQTNR</sequence>
<dbReference type="SUPFAM" id="SSF49899">
    <property type="entry name" value="Concanavalin A-like lectins/glucanases"/>
    <property type="match status" value="1"/>
</dbReference>
<dbReference type="FunFam" id="2.115.10.20:FF:000001">
    <property type="entry name" value="Beta-fructofuranosidase, insoluble isoenzyme CWINV1"/>
    <property type="match status" value="1"/>
</dbReference>
<organism evidence="12 13">
    <name type="scientific">Ananas comosus</name>
    <name type="common">Pineapple</name>
    <name type="synonym">Ananas ananas</name>
    <dbReference type="NCBI Taxonomy" id="4615"/>
    <lineage>
        <taxon>Eukaryota</taxon>
        <taxon>Viridiplantae</taxon>
        <taxon>Streptophyta</taxon>
        <taxon>Embryophyta</taxon>
        <taxon>Tracheophyta</taxon>
        <taxon>Spermatophyta</taxon>
        <taxon>Magnoliopsida</taxon>
        <taxon>Liliopsida</taxon>
        <taxon>Poales</taxon>
        <taxon>Bromeliaceae</taxon>
        <taxon>Bromelioideae</taxon>
        <taxon>Ananas</taxon>
    </lineage>
</organism>
<dbReference type="GO" id="GO:0004564">
    <property type="term" value="F:beta-fructofuranosidase activity"/>
    <property type="evidence" value="ECO:0007669"/>
    <property type="project" value="InterPro"/>
</dbReference>
<dbReference type="GO" id="GO:0005975">
    <property type="term" value="P:carbohydrate metabolic process"/>
    <property type="evidence" value="ECO:0007669"/>
    <property type="project" value="InterPro"/>
</dbReference>
<protein>
    <submittedName>
        <fullName evidence="12">Beta-fructofuranosidase 1</fullName>
    </submittedName>
</protein>
<dbReference type="Gene3D" id="2.60.120.560">
    <property type="entry name" value="Exo-inulinase, domain 1"/>
    <property type="match status" value="1"/>
</dbReference>
<dbReference type="Pfam" id="PF11837">
    <property type="entry name" value="INV_N"/>
    <property type="match status" value="1"/>
</dbReference>
<comment type="caution">
    <text evidence="12">The sequence shown here is derived from an EMBL/GenBank/DDBJ whole genome shotgun (WGS) entry which is preliminary data.</text>
</comment>
<keyword evidence="5" id="KW-0325">Glycoprotein</keyword>
<evidence type="ECO:0000256" key="7">
    <source>
        <dbReference type="RuleBase" id="RU362110"/>
    </source>
</evidence>
<dbReference type="PANTHER" id="PTHR31953">
    <property type="entry name" value="BETA-FRUCTOFURANOSIDASE, INSOLUBLE ISOENZYME CWINV1-RELATED"/>
    <property type="match status" value="1"/>
</dbReference>
<keyword evidence="8" id="KW-0472">Membrane</keyword>
<dbReference type="Gene3D" id="2.115.10.20">
    <property type="entry name" value="Glycosyl hydrolase domain, family 43"/>
    <property type="match status" value="1"/>
</dbReference>
<keyword evidence="6 7" id="KW-0326">Glycosidase</keyword>
<dbReference type="InterPro" id="IPR050551">
    <property type="entry name" value="Fructan_Metab_Enzymes"/>
</dbReference>
<evidence type="ECO:0000256" key="1">
    <source>
        <dbReference type="ARBA" id="ARBA00004116"/>
    </source>
</evidence>
<comment type="subcellular location">
    <subcellularLocation>
        <location evidence="1">Vacuole</location>
    </subcellularLocation>
</comment>
<dbReference type="SMART" id="SM00640">
    <property type="entry name" value="Glyco_32"/>
    <property type="match status" value="1"/>
</dbReference>
<dbReference type="EMBL" id="LSRQ01004109">
    <property type="protein sequence ID" value="OAY70026.1"/>
    <property type="molecule type" value="Genomic_DNA"/>
</dbReference>
<evidence type="ECO:0000259" key="9">
    <source>
        <dbReference type="Pfam" id="PF00251"/>
    </source>
</evidence>
<evidence type="ECO:0000256" key="3">
    <source>
        <dbReference type="ARBA" id="ARBA00022554"/>
    </source>
</evidence>
<feature type="domain" description="Beta-fructofuranosidase N-terminal" evidence="11">
    <location>
        <begin position="12"/>
        <end position="103"/>
    </location>
</feature>
<evidence type="ECO:0000259" key="11">
    <source>
        <dbReference type="Pfam" id="PF11837"/>
    </source>
</evidence>
<keyword evidence="4 7" id="KW-0378">Hydrolase</keyword>
<comment type="similarity">
    <text evidence="2 7">Belongs to the glycosyl hydrolase 32 family.</text>
</comment>
<feature type="domain" description="Glycosyl hydrolase family 32 C-terminal" evidence="10">
    <location>
        <begin position="432"/>
        <end position="666"/>
    </location>
</feature>
<dbReference type="STRING" id="4615.A0A199UZG8"/>
<dbReference type="Pfam" id="PF08244">
    <property type="entry name" value="Glyco_hydro_32C"/>
    <property type="match status" value="1"/>
</dbReference>
<dbReference type="Pfam" id="PF00251">
    <property type="entry name" value="Glyco_hydro_32N"/>
    <property type="match status" value="1"/>
</dbReference>
<evidence type="ECO:0000259" key="10">
    <source>
        <dbReference type="Pfam" id="PF08244"/>
    </source>
</evidence>
<feature type="transmembrane region" description="Helical" evidence="8">
    <location>
        <begin position="30"/>
        <end position="52"/>
    </location>
</feature>
<dbReference type="SUPFAM" id="SSF75005">
    <property type="entry name" value="Arabinanase/levansucrase/invertase"/>
    <property type="match status" value="1"/>
</dbReference>
<proteinExistence type="inferred from homology"/>
<keyword evidence="8" id="KW-0812">Transmembrane</keyword>
<name>A0A199UZG8_ANACO</name>
<keyword evidence="3" id="KW-0926">Vacuole</keyword>